<keyword evidence="8" id="KW-1185">Reference proteome</keyword>
<evidence type="ECO:0000259" key="6">
    <source>
        <dbReference type="PROSITE" id="PS50075"/>
    </source>
</evidence>
<dbReference type="InterPro" id="IPR009081">
    <property type="entry name" value="PP-bd_ACP"/>
</dbReference>
<evidence type="ECO:0000256" key="3">
    <source>
        <dbReference type="ARBA" id="ARBA00022450"/>
    </source>
</evidence>
<dbReference type="GO" id="GO:0008610">
    <property type="term" value="P:lipid biosynthetic process"/>
    <property type="evidence" value="ECO:0007669"/>
    <property type="project" value="UniProtKB-ARBA"/>
</dbReference>
<dbReference type="GO" id="GO:0003824">
    <property type="term" value="F:catalytic activity"/>
    <property type="evidence" value="ECO:0007669"/>
    <property type="project" value="InterPro"/>
</dbReference>
<dbReference type="Gene3D" id="3.40.50.12780">
    <property type="entry name" value="N-terminal domain of ligase-like"/>
    <property type="match status" value="2"/>
</dbReference>
<comment type="caution">
    <text evidence="7">The sequence shown here is derived from an EMBL/GenBank/DDBJ whole genome shotgun (WGS) entry which is preliminary data.</text>
</comment>
<dbReference type="SUPFAM" id="SSF52777">
    <property type="entry name" value="CoA-dependent acyltransferases"/>
    <property type="match status" value="4"/>
</dbReference>
<dbReference type="PANTHER" id="PTHR45527">
    <property type="entry name" value="NONRIBOSOMAL PEPTIDE SYNTHETASE"/>
    <property type="match status" value="1"/>
</dbReference>
<evidence type="ECO:0000256" key="4">
    <source>
        <dbReference type="ARBA" id="ARBA00022553"/>
    </source>
</evidence>
<sequence length="2130" mass="228048">MTTGSTSLSPAKQALLAKLLAGKGHALARPQGPAASGAVPAEVPLTPAQERIWLADQLTEDAPLFTLGFTARAERRMDLSDAQLLLEGLLSRHAALRSRVVVTDDGPVIRFRPTSDFRVEHIELGPEADPSTARRLAELEREWLAHRFDLTGEPLIRVGLVTFPDAVARLLVAVHHLTVDAASLQVMLHEVMHGAPPGPGLDYPDIAVWEASEPRVARRKRLVGEAVAALAGAPDPVSLPNDLVPPAVPDFSAGIHDIAIPVEVADRIRKTARRLGLTDQMVMLAVWAVLVARWSGQSDLVLGMPVSGRDAEGALGVVGPFINTVVLRVTVDPEAPVMALFEQVRTRVTEALRRQDAPFNEVMAAVYGRSARIGVIFNKYAVDPAFSALEAGLPRTAAENGVALEISDDGRVMRPRLIFQKELYTEASMTALGQRFAEVLRAACVRPEQPVGALGMPAALAREGSAAQREPATMADLLGRHAERTAVQSDSETLSYGELRDCVRSLRDRLLAAGVRPGQTVAVSTTRSVNALVALLAVLDAAAVYVPIPVGTPQGRREQILASARPRVRVTETMHAGKPAELTITTEDGEDGEKTAPQPVPAAESCDLVGGYCLYTSGSTGRPKGVLVRRAALLAHAASAAAAYGITANDRCLQFSGHGFDVWIEQAVVALTSGATVVLRGDDLWDPADFAAEAAARRITVANLPTPYWHELCAQGGTDLKQLADGPLREVLVGGEALDRGALDTWFGHVSGTPRLNNVYGPTEAVITAVHGGLGPEDARWASVPLGNAMPGRHAYVLDPAGNSVDAGAVGELYLGGLVADGYVDDPRATALRFLPDPYTGGGRRMYRTGDMVRLRHDGRLEFRGRRDGQVKLSGIRTELGEVESVLRRHPQVNEAVVLLCPQPEPHLVAWARCETGAAVDEAGLRALAAAHLPPAAVPRRIRVTSELPLTSGGKVDRAALRDEAEQEALTPPPVSADTADDVTRELLRIWGELLGRADIRTGDDFFALGGSSLLATRVAAACTERFGRRVSLATVFNNPVLDHLAAHIRRTLADEPEAETGGTAADDLPEPRHPEDDAPVPLSAAQRRFLFLSRYAAEPQAYNVPIALRIDGPLDVDALAGAVCDVLSAHESLRLAVRMAAHGPEGRILPVTRQKVRADLEPQRFVSSVECGEQAAELAALPLDLAEGPLRMALLSDGGGSHLLLLCVHHIACDGESVETIVHQLVRRYAAHATARDAEPMPAAVQYSDVAGRQEARLAYTAASMLRRRAAALEDVRPLEVLSPRDGFDHKGAVTEVVFKSDALTRAAARAAVTPNAVMVALWQLAVHRWTGQDDFAVGLPVSLRTHEAQHEVVGPLLNSIAVLAHFPSTGSLSDHVKCTQRRLAEAYEDRFLPFEQLVREVVPERDTSSVPLFQTLVAWEGSRGDLSTGQTVFRPEELVSGITQFPLALEMYEDGERLRALVRYSTTLVGDDDARLLAESVGAMLRVLDEDPERPLYDLDTDEDEAPAYMPEPPAEDFRSLPMLTAALPGDRPAVSDAHRELTHARLELEVADAAARLGAMGVGRGDCVCTFLPRTVETVVAMLAIMRCGAVYVPVDRRSPRERVHDVAEQCGASVIVVHAEDASAVEELPQGIRVLALGALENPGPQSAPAQVFPVVPDDPAYLIFTSGSTGVPKAVVVGHGELAAFREAIAPQWGPDETLIAVTTVGFDVSVLELLVALSLGAHVVLHDSGLVFDPAALAAHIAQVRATRLYSVPSLWEQVLATDADLTGMTGGCGGEPLSPALAERARRRGVHLHNLYGPTETVIWATDQLVDDLESPSGHALSEQKGAKQEPQGQEGAGRRVPVGCAVPGVIPHVLDQWLRPARTGAEGQLYIAGRTVAQGYYRAPAATALRFVPDPFGPAGSRMYRTGDRMRQLPDGALEFLGRIDDQVKVRGFRVEPGEIEAVLSGHPQVREAAVVIRDGRLIAYVVPGEGKPAQEEVRAHVAARLPAHMVPAICFLGALPLTPSGKVDRKAMPEPQLSASGESEPPRDAVERVLAEIWSGTLSVAAPGREDNFFDQGGDSISALRIVDRIRRVLRTELSVTDVFEAQTIAQQSAKIRAANPNAERMATVAEHLLMSAKASQ</sequence>
<dbReference type="InterPro" id="IPR020845">
    <property type="entry name" value="AMP-binding_CS"/>
</dbReference>
<keyword evidence="3" id="KW-0596">Phosphopantetheine</keyword>
<dbReference type="NCBIfam" id="TIGR01733">
    <property type="entry name" value="AA-adenyl-dom"/>
    <property type="match status" value="2"/>
</dbReference>
<dbReference type="GO" id="GO:0072330">
    <property type="term" value="P:monocarboxylic acid biosynthetic process"/>
    <property type="evidence" value="ECO:0007669"/>
    <property type="project" value="UniProtKB-ARBA"/>
</dbReference>
<evidence type="ECO:0000313" key="7">
    <source>
        <dbReference type="EMBL" id="TLQ44538.1"/>
    </source>
</evidence>
<dbReference type="Gene3D" id="1.10.1200.10">
    <property type="entry name" value="ACP-like"/>
    <property type="match status" value="2"/>
</dbReference>
<dbReference type="Gene3D" id="3.30.559.10">
    <property type="entry name" value="Chloramphenicol acetyltransferase-like domain"/>
    <property type="match status" value="2"/>
</dbReference>
<dbReference type="Gene3D" id="3.30.559.30">
    <property type="entry name" value="Nonribosomal peptide synthetase, condensation domain"/>
    <property type="match status" value="2"/>
</dbReference>
<dbReference type="EMBL" id="VAWE01000001">
    <property type="protein sequence ID" value="TLQ44538.1"/>
    <property type="molecule type" value="Genomic_DNA"/>
</dbReference>
<dbReference type="GO" id="GO:0044550">
    <property type="term" value="P:secondary metabolite biosynthetic process"/>
    <property type="evidence" value="ECO:0007669"/>
    <property type="project" value="TreeGrafter"/>
</dbReference>
<dbReference type="InterPro" id="IPR025110">
    <property type="entry name" value="AMP-bd_C"/>
</dbReference>
<dbReference type="Pfam" id="PF00501">
    <property type="entry name" value="AMP-binding"/>
    <property type="match status" value="2"/>
</dbReference>
<dbReference type="SUPFAM" id="SSF56801">
    <property type="entry name" value="Acetyl-CoA synthetase-like"/>
    <property type="match status" value="2"/>
</dbReference>
<dbReference type="GO" id="GO:0043041">
    <property type="term" value="P:amino acid activation for nonribosomal peptide biosynthetic process"/>
    <property type="evidence" value="ECO:0007669"/>
    <property type="project" value="TreeGrafter"/>
</dbReference>
<dbReference type="PROSITE" id="PS00455">
    <property type="entry name" value="AMP_BINDING"/>
    <property type="match status" value="1"/>
</dbReference>
<dbReference type="InterPro" id="IPR010071">
    <property type="entry name" value="AA_adenyl_dom"/>
</dbReference>
<accession>A0A5R9E3L9</accession>
<dbReference type="SMART" id="SM00823">
    <property type="entry name" value="PKS_PP"/>
    <property type="match status" value="2"/>
</dbReference>
<dbReference type="SUPFAM" id="SSF47336">
    <property type="entry name" value="ACP-like"/>
    <property type="match status" value="2"/>
</dbReference>
<comment type="similarity">
    <text evidence="2">Belongs to the ATP-dependent AMP-binding enzyme family.</text>
</comment>
<evidence type="ECO:0000256" key="5">
    <source>
        <dbReference type="SAM" id="MobiDB-lite"/>
    </source>
</evidence>
<dbReference type="InterPro" id="IPR036736">
    <property type="entry name" value="ACP-like_sf"/>
</dbReference>
<name>A0A5R9E3L9_9ACTN</name>
<dbReference type="InterPro" id="IPR045851">
    <property type="entry name" value="AMP-bd_C_sf"/>
</dbReference>
<dbReference type="GO" id="GO:0005737">
    <property type="term" value="C:cytoplasm"/>
    <property type="evidence" value="ECO:0007669"/>
    <property type="project" value="TreeGrafter"/>
</dbReference>
<dbReference type="Proteomes" id="UP000305921">
    <property type="component" value="Unassembled WGS sequence"/>
</dbReference>
<proteinExistence type="inferred from homology"/>
<feature type="region of interest" description="Disordered" evidence="5">
    <location>
        <begin position="1053"/>
        <end position="1080"/>
    </location>
</feature>
<dbReference type="GO" id="GO:0017000">
    <property type="term" value="P:antibiotic biosynthetic process"/>
    <property type="evidence" value="ECO:0007669"/>
    <property type="project" value="UniProtKB-ARBA"/>
</dbReference>
<reference evidence="7 8" key="1">
    <citation type="submission" date="2019-05" db="EMBL/GenBank/DDBJ databases">
        <title>Streptomyces marianii sp. nov., a novel marine actinomycete from southern coast of India.</title>
        <authorList>
            <person name="Iniyan A.M."/>
            <person name="Wink J."/>
            <person name="Ramprasad E."/>
            <person name="Ramana C.V."/>
            <person name="Bunk B."/>
            <person name="Sproer C."/>
            <person name="Joseph F.-J.R.S."/>
            <person name="Vincent S.G.P."/>
        </authorList>
    </citation>
    <scope>NUCLEOTIDE SEQUENCE [LARGE SCALE GENOMIC DNA]</scope>
    <source>
        <strain evidence="7 8">ICN19</strain>
    </source>
</reference>
<dbReference type="PROSITE" id="PS50075">
    <property type="entry name" value="CARRIER"/>
    <property type="match status" value="2"/>
</dbReference>
<dbReference type="RefSeq" id="WP_138053898.1">
    <property type="nucleotide sequence ID" value="NZ_VAWE01000001.1"/>
</dbReference>
<dbReference type="Pfam" id="PF00550">
    <property type="entry name" value="PP-binding"/>
    <property type="match status" value="2"/>
</dbReference>
<organism evidence="7 8">
    <name type="scientific">Streptomyces marianii</name>
    <dbReference type="NCBI Taxonomy" id="1817406"/>
    <lineage>
        <taxon>Bacteria</taxon>
        <taxon>Bacillati</taxon>
        <taxon>Actinomycetota</taxon>
        <taxon>Actinomycetes</taxon>
        <taxon>Kitasatosporales</taxon>
        <taxon>Streptomycetaceae</taxon>
        <taxon>Streptomyces</taxon>
    </lineage>
</organism>
<dbReference type="CDD" id="cd05930">
    <property type="entry name" value="A_NRPS"/>
    <property type="match status" value="2"/>
</dbReference>
<dbReference type="Pfam" id="PF00668">
    <property type="entry name" value="Condensation"/>
    <property type="match status" value="2"/>
</dbReference>
<protein>
    <submittedName>
        <fullName evidence="7">Amino acid adenylation domain-containing protein</fullName>
    </submittedName>
</protein>
<dbReference type="GO" id="GO:0031177">
    <property type="term" value="F:phosphopantetheine binding"/>
    <property type="evidence" value="ECO:0007669"/>
    <property type="project" value="InterPro"/>
</dbReference>
<dbReference type="PANTHER" id="PTHR45527:SF1">
    <property type="entry name" value="FATTY ACID SYNTHASE"/>
    <property type="match status" value="1"/>
</dbReference>
<comment type="cofactor">
    <cofactor evidence="1">
        <name>pantetheine 4'-phosphate</name>
        <dbReference type="ChEBI" id="CHEBI:47942"/>
    </cofactor>
</comment>
<keyword evidence="4" id="KW-0597">Phosphoprotein</keyword>
<dbReference type="FunFam" id="1.10.1200.10:FF:000016">
    <property type="entry name" value="Non-ribosomal peptide synthase"/>
    <property type="match status" value="1"/>
</dbReference>
<feature type="region of interest" description="Disordered" evidence="5">
    <location>
        <begin position="1821"/>
        <end position="1847"/>
    </location>
</feature>
<dbReference type="InterPro" id="IPR020806">
    <property type="entry name" value="PKS_PP-bd"/>
</dbReference>
<evidence type="ECO:0000256" key="2">
    <source>
        <dbReference type="ARBA" id="ARBA00006432"/>
    </source>
</evidence>
<feature type="domain" description="Carrier" evidence="6">
    <location>
        <begin position="978"/>
        <end position="1053"/>
    </location>
</feature>
<feature type="domain" description="Carrier" evidence="6">
    <location>
        <begin position="2034"/>
        <end position="2109"/>
    </location>
</feature>
<dbReference type="Gene3D" id="3.30.300.30">
    <property type="match status" value="2"/>
</dbReference>
<feature type="region of interest" description="Disordered" evidence="5">
    <location>
        <begin position="2015"/>
        <end position="2035"/>
    </location>
</feature>
<dbReference type="OrthoDB" id="2472181at2"/>
<evidence type="ECO:0000256" key="1">
    <source>
        <dbReference type="ARBA" id="ARBA00001957"/>
    </source>
</evidence>
<evidence type="ECO:0000313" key="8">
    <source>
        <dbReference type="Proteomes" id="UP000305921"/>
    </source>
</evidence>
<dbReference type="InterPro" id="IPR000873">
    <property type="entry name" value="AMP-dep_synth/lig_dom"/>
</dbReference>
<gene>
    <name evidence="7" type="ORF">FEF34_16670</name>
</gene>
<dbReference type="InterPro" id="IPR001242">
    <property type="entry name" value="Condensation_dom"/>
</dbReference>
<dbReference type="InterPro" id="IPR023213">
    <property type="entry name" value="CAT-like_dom_sf"/>
</dbReference>
<dbReference type="Pfam" id="PF13193">
    <property type="entry name" value="AMP-binding_C"/>
    <property type="match status" value="2"/>
</dbReference>
<dbReference type="InterPro" id="IPR042099">
    <property type="entry name" value="ANL_N_sf"/>
</dbReference>